<name>A0AAV1VFC0_9STRA</name>
<sequence>MLQAIGDAYTINIRSSLRLHPKFYVGRPKKYRPATLYKLVPSLEAKAQAWTFPPVLLDEPMTSEAAAMQSARFQERGVLFPNPF</sequence>
<evidence type="ECO:0000313" key="1">
    <source>
        <dbReference type="EMBL" id="CAK7944887.1"/>
    </source>
</evidence>
<protein>
    <submittedName>
        <fullName evidence="1">Uncharacterized protein</fullName>
    </submittedName>
</protein>
<accession>A0AAV1VFC0</accession>
<dbReference type="Proteomes" id="UP001162060">
    <property type="component" value="Unassembled WGS sequence"/>
</dbReference>
<reference evidence="1" key="1">
    <citation type="submission" date="2024-01" db="EMBL/GenBank/DDBJ databases">
        <authorList>
            <person name="Webb A."/>
        </authorList>
    </citation>
    <scope>NUCLEOTIDE SEQUENCE</scope>
    <source>
        <strain evidence="1">Pm1</strain>
    </source>
</reference>
<organism evidence="1 2">
    <name type="scientific">Peronospora matthiolae</name>
    <dbReference type="NCBI Taxonomy" id="2874970"/>
    <lineage>
        <taxon>Eukaryota</taxon>
        <taxon>Sar</taxon>
        <taxon>Stramenopiles</taxon>
        <taxon>Oomycota</taxon>
        <taxon>Peronosporomycetes</taxon>
        <taxon>Peronosporales</taxon>
        <taxon>Peronosporaceae</taxon>
        <taxon>Peronospora</taxon>
    </lineage>
</organism>
<evidence type="ECO:0000313" key="2">
    <source>
        <dbReference type="Proteomes" id="UP001162060"/>
    </source>
</evidence>
<comment type="caution">
    <text evidence="1">The sequence shown here is derived from an EMBL/GenBank/DDBJ whole genome shotgun (WGS) entry which is preliminary data.</text>
</comment>
<proteinExistence type="predicted"/>
<gene>
    <name evidence="1" type="ORF">PM001_LOCUS30037</name>
</gene>
<dbReference type="AlphaFoldDB" id="A0AAV1VFC0"/>
<dbReference type="EMBL" id="CAKLBY020000311">
    <property type="protein sequence ID" value="CAK7944887.1"/>
    <property type="molecule type" value="Genomic_DNA"/>
</dbReference>